<dbReference type="CDD" id="cd01960">
    <property type="entry name" value="nsLTP1"/>
    <property type="match status" value="1"/>
</dbReference>
<dbReference type="EMBL" id="SZYD01000001">
    <property type="protein sequence ID" value="KAD7478645.1"/>
    <property type="molecule type" value="Genomic_DNA"/>
</dbReference>
<dbReference type="SUPFAM" id="SSF47699">
    <property type="entry name" value="Bifunctional inhibitor/lipid-transfer protein/seed storage 2S albumin"/>
    <property type="match status" value="1"/>
</dbReference>
<dbReference type="Pfam" id="PF00234">
    <property type="entry name" value="Tryp_alpha_amyl"/>
    <property type="match status" value="1"/>
</dbReference>
<keyword evidence="6" id="KW-0732">Signal</keyword>
<comment type="caution">
    <text evidence="8">The sequence shown here is derived from an EMBL/GenBank/DDBJ whole genome shotgun (WGS) entry which is preliminary data.</text>
</comment>
<name>A0A5N6Q1Y4_9ASTR</name>
<accession>A0A5N6Q1Y4</accession>
<gene>
    <name evidence="8" type="ORF">E3N88_01781</name>
</gene>
<feature type="signal peptide" evidence="6">
    <location>
        <begin position="1"/>
        <end position="25"/>
    </location>
</feature>
<proteinExistence type="inferred from homology"/>
<comment type="function">
    <text evidence="4">Plant non-specific lipid-transfer proteins transfer phospholipids as well as galactolipids across membranes. May play a role in wax or cutin deposition in the cell walls of expanding epidermal cells and certain secretory tissues.</text>
</comment>
<dbReference type="GO" id="GO:0006869">
    <property type="term" value="P:lipid transport"/>
    <property type="evidence" value="ECO:0007669"/>
    <property type="project" value="InterPro"/>
</dbReference>
<dbReference type="GO" id="GO:0008289">
    <property type="term" value="F:lipid binding"/>
    <property type="evidence" value="ECO:0007669"/>
    <property type="project" value="UniProtKB-KW"/>
</dbReference>
<dbReference type="AlphaFoldDB" id="A0A5N6Q1Y4"/>
<sequence length="156" mass="16341">MKGPVALAMLAMMVMALAMVHPSEAFNCNDLTSMLAPCMNYLKSGGSPTHECCDGAKKVQGATKSQADRRTACKCAKNAAGQLKVRPDAANSLPGKCGISTSIPIDPSVNCDTRPAVEETTGKGDDRTLDTEETTGKGDDRTLNTEETTGKGDDQT</sequence>
<evidence type="ECO:0000256" key="2">
    <source>
        <dbReference type="ARBA" id="ARBA00022448"/>
    </source>
</evidence>
<evidence type="ECO:0000313" key="9">
    <source>
        <dbReference type="Proteomes" id="UP000326396"/>
    </source>
</evidence>
<feature type="domain" description="Bifunctional inhibitor/plant lipid transfer protein/seed storage helical" evidence="7">
    <location>
        <begin position="28"/>
        <end position="111"/>
    </location>
</feature>
<evidence type="ECO:0000256" key="6">
    <source>
        <dbReference type="SAM" id="SignalP"/>
    </source>
</evidence>
<keyword evidence="3 4" id="KW-0446">Lipid-binding</keyword>
<dbReference type="InterPro" id="IPR000528">
    <property type="entry name" value="Plant_nsLTP"/>
</dbReference>
<organism evidence="8 9">
    <name type="scientific">Mikania micrantha</name>
    <name type="common">bitter vine</name>
    <dbReference type="NCBI Taxonomy" id="192012"/>
    <lineage>
        <taxon>Eukaryota</taxon>
        <taxon>Viridiplantae</taxon>
        <taxon>Streptophyta</taxon>
        <taxon>Embryophyta</taxon>
        <taxon>Tracheophyta</taxon>
        <taxon>Spermatophyta</taxon>
        <taxon>Magnoliopsida</taxon>
        <taxon>eudicotyledons</taxon>
        <taxon>Gunneridae</taxon>
        <taxon>Pentapetalae</taxon>
        <taxon>asterids</taxon>
        <taxon>campanulids</taxon>
        <taxon>Asterales</taxon>
        <taxon>Asteraceae</taxon>
        <taxon>Asteroideae</taxon>
        <taxon>Heliantheae alliance</taxon>
        <taxon>Eupatorieae</taxon>
        <taxon>Mikania</taxon>
    </lineage>
</organism>
<dbReference type="SMART" id="SM00499">
    <property type="entry name" value="AAI"/>
    <property type="match status" value="1"/>
</dbReference>
<evidence type="ECO:0000256" key="3">
    <source>
        <dbReference type="ARBA" id="ARBA00023121"/>
    </source>
</evidence>
<dbReference type="OrthoDB" id="649864at2759"/>
<comment type="similarity">
    <text evidence="1 4">Belongs to the plant LTP family.</text>
</comment>
<keyword evidence="2 4" id="KW-0813">Transport</keyword>
<dbReference type="InterPro" id="IPR016140">
    <property type="entry name" value="Bifunc_inhib/LTP/seed_store"/>
</dbReference>
<dbReference type="Proteomes" id="UP000326396">
    <property type="component" value="Linkage Group LG1"/>
</dbReference>
<evidence type="ECO:0000256" key="1">
    <source>
        <dbReference type="ARBA" id="ARBA00009748"/>
    </source>
</evidence>
<dbReference type="InterPro" id="IPR036312">
    <property type="entry name" value="Bifun_inhib/LTP/seed_sf"/>
</dbReference>
<dbReference type="PANTHER" id="PTHR33076">
    <property type="entry name" value="NON-SPECIFIC LIPID-TRANSFER PROTEIN 2-RELATED"/>
    <property type="match status" value="1"/>
</dbReference>
<protein>
    <recommendedName>
        <fullName evidence="4">Non-specific lipid-transfer protein</fullName>
    </recommendedName>
</protein>
<evidence type="ECO:0000313" key="8">
    <source>
        <dbReference type="EMBL" id="KAD7478645.1"/>
    </source>
</evidence>
<feature type="compositionally biased region" description="Basic and acidic residues" evidence="5">
    <location>
        <begin position="115"/>
        <end position="156"/>
    </location>
</feature>
<evidence type="ECO:0000259" key="7">
    <source>
        <dbReference type="SMART" id="SM00499"/>
    </source>
</evidence>
<dbReference type="PRINTS" id="PR00382">
    <property type="entry name" value="LIPIDTRNSFER"/>
</dbReference>
<reference evidence="8 9" key="1">
    <citation type="submission" date="2019-05" db="EMBL/GenBank/DDBJ databases">
        <title>Mikania micrantha, genome provides insights into the molecular mechanism of rapid growth.</title>
        <authorList>
            <person name="Liu B."/>
        </authorList>
    </citation>
    <scope>NUCLEOTIDE SEQUENCE [LARGE SCALE GENOMIC DNA]</scope>
    <source>
        <strain evidence="8">NLD-2019</strain>
        <tissue evidence="8">Leaf</tissue>
    </source>
</reference>
<keyword evidence="9" id="KW-1185">Reference proteome</keyword>
<feature type="chain" id="PRO_5024386335" description="Non-specific lipid-transfer protein" evidence="6">
    <location>
        <begin position="26"/>
        <end position="156"/>
    </location>
</feature>
<dbReference type="Gene3D" id="1.10.110.10">
    <property type="entry name" value="Plant lipid-transfer and hydrophobic proteins"/>
    <property type="match status" value="1"/>
</dbReference>
<feature type="region of interest" description="Disordered" evidence="5">
    <location>
        <begin position="96"/>
        <end position="156"/>
    </location>
</feature>
<evidence type="ECO:0000256" key="4">
    <source>
        <dbReference type="RuleBase" id="RU000628"/>
    </source>
</evidence>
<evidence type="ECO:0000256" key="5">
    <source>
        <dbReference type="SAM" id="MobiDB-lite"/>
    </source>
</evidence>